<dbReference type="InterPro" id="IPR008920">
    <property type="entry name" value="TF_FadR/GntR_C"/>
</dbReference>
<evidence type="ECO:0000313" key="9">
    <source>
        <dbReference type="Proteomes" id="UP001211866"/>
    </source>
</evidence>
<dbReference type="CDD" id="cd07377">
    <property type="entry name" value="WHTH_GntR"/>
    <property type="match status" value="1"/>
</dbReference>
<dbReference type="KEGG" id="afa:UZ73_15230"/>
<dbReference type="RefSeq" id="WP_045931767.1">
    <property type="nucleotide sequence ID" value="NZ_CP013119.1"/>
</dbReference>
<evidence type="ECO:0000256" key="4">
    <source>
        <dbReference type="SAM" id="Coils"/>
    </source>
</evidence>
<dbReference type="PANTHER" id="PTHR43537:SF1">
    <property type="entry name" value="GLC OPERON TRANSCRIPTIONAL ACTIVATOR"/>
    <property type="match status" value="1"/>
</dbReference>
<dbReference type="PRINTS" id="PR00035">
    <property type="entry name" value="HTHGNTR"/>
</dbReference>
<dbReference type="SMART" id="SM00895">
    <property type="entry name" value="FCD"/>
    <property type="match status" value="1"/>
</dbReference>
<feature type="coiled-coil region" evidence="4">
    <location>
        <begin position="220"/>
        <end position="254"/>
    </location>
</feature>
<dbReference type="Gene3D" id="1.20.120.530">
    <property type="entry name" value="GntR ligand-binding domain-like"/>
    <property type="match status" value="1"/>
</dbReference>
<accession>A0A2U2BG11</accession>
<dbReference type="STRING" id="511.UZ73_15230"/>
<dbReference type="Pfam" id="PF00392">
    <property type="entry name" value="GntR"/>
    <property type="match status" value="1"/>
</dbReference>
<dbReference type="SUPFAM" id="SSF46785">
    <property type="entry name" value="Winged helix' DNA-binding domain"/>
    <property type="match status" value="1"/>
</dbReference>
<name>A0A2U2BG11_ALCFA</name>
<dbReference type="PANTHER" id="PTHR43537">
    <property type="entry name" value="TRANSCRIPTIONAL REGULATOR, GNTR FAMILY"/>
    <property type="match status" value="1"/>
</dbReference>
<keyword evidence="1" id="KW-0805">Transcription regulation</keyword>
<keyword evidence="9" id="KW-1185">Reference proteome</keyword>
<dbReference type="PROSITE" id="PS50949">
    <property type="entry name" value="HTH_GNTR"/>
    <property type="match status" value="1"/>
</dbReference>
<reference evidence="7 9" key="3">
    <citation type="submission" date="2022-05" db="EMBL/GenBank/DDBJ databases">
        <title>Complete sequence of strain NY11312.</title>
        <authorList>
            <person name="Zhou D."/>
        </authorList>
    </citation>
    <scope>NUCLEOTIDE SEQUENCE [LARGE SCALE GENOMIC DNA]</scope>
    <source>
        <strain evidence="7 9">NY11312</strain>
    </source>
</reference>
<dbReference type="EMBL" id="QEXO01000004">
    <property type="protein sequence ID" value="PWE12926.1"/>
    <property type="molecule type" value="Genomic_DNA"/>
</dbReference>
<reference evidence="6 8" key="1">
    <citation type="submission" date="2018-05" db="EMBL/GenBank/DDBJ databases">
        <title>Genome Sequence of an Efficient Indole-Degrading Bacterium, Alcaligenes sp.YBY.</title>
        <authorList>
            <person name="Yang B."/>
        </authorList>
    </citation>
    <scope>NUCLEOTIDE SEQUENCE [LARGE SCALE GENOMIC DNA]</scope>
    <source>
        <strain evidence="6 8">YBY</strain>
    </source>
</reference>
<dbReference type="Proteomes" id="UP000245216">
    <property type="component" value="Unassembled WGS sequence"/>
</dbReference>
<dbReference type="AlphaFoldDB" id="A0A2U2BG11"/>
<dbReference type="NCBIfam" id="NF007442">
    <property type="entry name" value="PRK09990.1"/>
    <property type="match status" value="1"/>
</dbReference>
<dbReference type="InterPro" id="IPR036388">
    <property type="entry name" value="WH-like_DNA-bd_sf"/>
</dbReference>
<dbReference type="EMBL" id="CP096916">
    <property type="protein sequence ID" value="WBM39466.1"/>
    <property type="molecule type" value="Genomic_DNA"/>
</dbReference>
<organism evidence="6 8">
    <name type="scientific">Alcaligenes faecalis</name>
    <dbReference type="NCBI Taxonomy" id="511"/>
    <lineage>
        <taxon>Bacteria</taxon>
        <taxon>Pseudomonadati</taxon>
        <taxon>Pseudomonadota</taxon>
        <taxon>Betaproteobacteria</taxon>
        <taxon>Burkholderiales</taxon>
        <taxon>Alcaligenaceae</taxon>
        <taxon>Alcaligenes</taxon>
    </lineage>
</organism>
<reference evidence="6 8" key="2">
    <citation type="submission" date="2018-05" db="EMBL/GenBank/DDBJ databases">
        <authorList>
            <person name="Lanie J.A."/>
            <person name="Ng W.-L."/>
            <person name="Kazmierczak K.M."/>
            <person name="Andrzejewski T.M."/>
            <person name="Davidsen T.M."/>
            <person name="Wayne K.J."/>
            <person name="Tettelin H."/>
            <person name="Glass J.I."/>
            <person name="Rusch D."/>
            <person name="Podicherti R."/>
            <person name="Tsui H.-C.T."/>
            <person name="Winkler M.E."/>
        </authorList>
    </citation>
    <scope>NUCLEOTIDE SEQUENCE [LARGE SCALE GENOMIC DNA]</scope>
    <source>
        <strain evidence="6 8">YBY</strain>
    </source>
</reference>
<dbReference type="Gene3D" id="1.10.10.10">
    <property type="entry name" value="Winged helix-like DNA-binding domain superfamily/Winged helix DNA-binding domain"/>
    <property type="match status" value="1"/>
</dbReference>
<dbReference type="InterPro" id="IPR011711">
    <property type="entry name" value="GntR_C"/>
</dbReference>
<dbReference type="Pfam" id="PF07729">
    <property type="entry name" value="FCD"/>
    <property type="match status" value="1"/>
</dbReference>
<dbReference type="Proteomes" id="UP001211866">
    <property type="component" value="Chromosome"/>
</dbReference>
<dbReference type="InterPro" id="IPR000524">
    <property type="entry name" value="Tscrpt_reg_HTH_GntR"/>
</dbReference>
<evidence type="ECO:0000313" key="7">
    <source>
        <dbReference type="EMBL" id="WBM39466.1"/>
    </source>
</evidence>
<evidence type="ECO:0000259" key="5">
    <source>
        <dbReference type="PROSITE" id="PS50949"/>
    </source>
</evidence>
<dbReference type="GeneID" id="29368087"/>
<keyword evidence="3" id="KW-0804">Transcription</keyword>
<dbReference type="GO" id="GO:0003700">
    <property type="term" value="F:DNA-binding transcription factor activity"/>
    <property type="evidence" value="ECO:0007669"/>
    <property type="project" value="InterPro"/>
</dbReference>
<dbReference type="SUPFAM" id="SSF48008">
    <property type="entry name" value="GntR ligand-binding domain-like"/>
    <property type="match status" value="1"/>
</dbReference>
<sequence length="254" mass="28845">MKMQEPKRLEVTAELVAQRIETFIMDGVLKPGQVLPSERQLTQRLAVSRSALREGLQILRVRGLIETRHGKGSFVANLIDAAVSKPLEHLLQAQGRTLYDLLEVRELLESEAAQLAASRGTEADHIMIRRRFQELEDLQMQDAAPEQVARADHAFHAAICEASHNPVLVHMISLFNDLMLSTVRVSVQHLYPDHDSKRRLDRQHARLCNAVTQGQADLARRAAKEHIDGIRRQLQELEAKQLRLEHARQRLNGL</sequence>
<evidence type="ECO:0000313" key="6">
    <source>
        <dbReference type="EMBL" id="PWE12926.1"/>
    </source>
</evidence>
<dbReference type="GO" id="GO:0003677">
    <property type="term" value="F:DNA binding"/>
    <property type="evidence" value="ECO:0007669"/>
    <property type="project" value="UniProtKB-KW"/>
</dbReference>
<dbReference type="SMART" id="SM00345">
    <property type="entry name" value="HTH_GNTR"/>
    <property type="match status" value="1"/>
</dbReference>
<keyword evidence="2" id="KW-0238">DNA-binding</keyword>
<evidence type="ECO:0000256" key="3">
    <source>
        <dbReference type="ARBA" id="ARBA00023163"/>
    </source>
</evidence>
<proteinExistence type="predicted"/>
<dbReference type="InterPro" id="IPR036390">
    <property type="entry name" value="WH_DNA-bd_sf"/>
</dbReference>
<gene>
    <name evidence="7" type="primary">glcC</name>
    <name evidence="6" type="ORF">DF183_13850</name>
    <name evidence="7" type="ORF">M2J83_06550</name>
</gene>
<protein>
    <submittedName>
        <fullName evidence="6">Transcriptional regulator GlcC</fullName>
    </submittedName>
</protein>
<keyword evidence="4" id="KW-0175">Coiled coil</keyword>
<feature type="domain" description="HTH gntR-type" evidence="5">
    <location>
        <begin position="10"/>
        <end position="78"/>
    </location>
</feature>
<evidence type="ECO:0000256" key="2">
    <source>
        <dbReference type="ARBA" id="ARBA00023125"/>
    </source>
</evidence>
<evidence type="ECO:0000313" key="8">
    <source>
        <dbReference type="Proteomes" id="UP000245216"/>
    </source>
</evidence>
<evidence type="ECO:0000256" key="1">
    <source>
        <dbReference type="ARBA" id="ARBA00023015"/>
    </source>
</evidence>